<organism evidence="7 8">
    <name type="scientific">Leptosia nina</name>
    <dbReference type="NCBI Taxonomy" id="320188"/>
    <lineage>
        <taxon>Eukaryota</taxon>
        <taxon>Metazoa</taxon>
        <taxon>Ecdysozoa</taxon>
        <taxon>Arthropoda</taxon>
        <taxon>Hexapoda</taxon>
        <taxon>Insecta</taxon>
        <taxon>Pterygota</taxon>
        <taxon>Neoptera</taxon>
        <taxon>Endopterygota</taxon>
        <taxon>Lepidoptera</taxon>
        <taxon>Glossata</taxon>
        <taxon>Ditrysia</taxon>
        <taxon>Papilionoidea</taxon>
        <taxon>Pieridae</taxon>
        <taxon>Pierinae</taxon>
        <taxon>Leptosia</taxon>
    </lineage>
</organism>
<dbReference type="InterPro" id="IPR001314">
    <property type="entry name" value="Peptidase_S1A"/>
</dbReference>
<protein>
    <recommendedName>
        <fullName evidence="6">Peptidase S1 domain-containing protein</fullName>
    </recommendedName>
</protein>
<dbReference type="Gene3D" id="2.40.10.10">
    <property type="entry name" value="Trypsin-like serine proteases"/>
    <property type="match status" value="2"/>
</dbReference>
<dbReference type="AlphaFoldDB" id="A0AAV1JTB8"/>
<comment type="similarity">
    <text evidence="1">Belongs to the peptidase S1 family.</text>
</comment>
<dbReference type="GO" id="GO:0004252">
    <property type="term" value="F:serine-type endopeptidase activity"/>
    <property type="evidence" value="ECO:0007669"/>
    <property type="project" value="InterPro"/>
</dbReference>
<name>A0AAV1JTB8_9NEOP</name>
<dbReference type="InterPro" id="IPR001254">
    <property type="entry name" value="Trypsin_dom"/>
</dbReference>
<keyword evidence="3" id="KW-0378">Hydrolase</keyword>
<keyword evidence="4" id="KW-0720">Serine protease</keyword>
<evidence type="ECO:0000313" key="7">
    <source>
        <dbReference type="EMBL" id="CAK1552769.1"/>
    </source>
</evidence>
<reference evidence="7 8" key="1">
    <citation type="submission" date="2023-11" db="EMBL/GenBank/DDBJ databases">
        <authorList>
            <person name="Okamura Y."/>
        </authorList>
    </citation>
    <scope>NUCLEOTIDE SEQUENCE [LARGE SCALE GENOMIC DNA]</scope>
</reference>
<dbReference type="InterPro" id="IPR043504">
    <property type="entry name" value="Peptidase_S1_PA_chymotrypsin"/>
</dbReference>
<dbReference type="CDD" id="cd00190">
    <property type="entry name" value="Tryp_SPc"/>
    <property type="match status" value="1"/>
</dbReference>
<evidence type="ECO:0000256" key="1">
    <source>
        <dbReference type="ARBA" id="ARBA00007664"/>
    </source>
</evidence>
<keyword evidence="2" id="KW-0645">Protease</keyword>
<dbReference type="SMART" id="SM00020">
    <property type="entry name" value="Tryp_SPc"/>
    <property type="match status" value="1"/>
</dbReference>
<feature type="domain" description="Peptidase S1" evidence="6">
    <location>
        <begin position="1"/>
        <end position="218"/>
    </location>
</feature>
<dbReference type="InterPro" id="IPR009003">
    <property type="entry name" value="Peptidase_S1_PA"/>
</dbReference>
<evidence type="ECO:0000256" key="4">
    <source>
        <dbReference type="ARBA" id="ARBA00022825"/>
    </source>
</evidence>
<dbReference type="EMBL" id="CAVLEF010000163">
    <property type="protein sequence ID" value="CAK1552769.1"/>
    <property type="molecule type" value="Genomic_DNA"/>
</dbReference>
<comment type="caution">
    <text evidence="7">The sequence shown here is derived from an EMBL/GenBank/DDBJ whole genome shotgun (WGS) entry which is preliminary data.</text>
</comment>
<gene>
    <name evidence="7" type="ORF">LNINA_LOCUS11799</name>
</gene>
<evidence type="ECO:0000313" key="8">
    <source>
        <dbReference type="Proteomes" id="UP001497472"/>
    </source>
</evidence>
<evidence type="ECO:0000256" key="3">
    <source>
        <dbReference type="ARBA" id="ARBA00022801"/>
    </source>
</evidence>
<dbReference type="Proteomes" id="UP001497472">
    <property type="component" value="Unassembled WGS sequence"/>
</dbReference>
<dbReference type="GO" id="GO:0006508">
    <property type="term" value="P:proteolysis"/>
    <property type="evidence" value="ECO:0007669"/>
    <property type="project" value="UniProtKB-KW"/>
</dbReference>
<keyword evidence="5" id="KW-1015">Disulfide bond</keyword>
<proteinExistence type="inferred from homology"/>
<sequence length="218" mass="23566">MGGLIIDLTSGQQSVCGSSLLSHNRALTAAQCWRSRRHEGKRLLVVLGSLRLFSGGRRVETNKVLVHENYDKILLHNDIAVIILPTILFTNSIRPINIAEGNQSYVGDTATAVGFGRTGHSEEDGISRQQQLRFVGLQVISTNECARVYGLNYVTNSTLCVSGSGGRSICGGDQGGPLIFNHQVIGVTSINAATGCEKNRPTGFTRVPSFHSWIRANM</sequence>
<dbReference type="PRINTS" id="PR00722">
    <property type="entry name" value="CHYMOTRYPSIN"/>
</dbReference>
<dbReference type="PANTHER" id="PTHR24276:SF91">
    <property type="entry name" value="AT26814P-RELATED"/>
    <property type="match status" value="1"/>
</dbReference>
<dbReference type="Pfam" id="PF00089">
    <property type="entry name" value="Trypsin"/>
    <property type="match status" value="1"/>
</dbReference>
<dbReference type="InterPro" id="IPR050430">
    <property type="entry name" value="Peptidase_S1"/>
</dbReference>
<evidence type="ECO:0000259" key="6">
    <source>
        <dbReference type="PROSITE" id="PS50240"/>
    </source>
</evidence>
<keyword evidence="8" id="KW-1185">Reference proteome</keyword>
<evidence type="ECO:0000256" key="2">
    <source>
        <dbReference type="ARBA" id="ARBA00022670"/>
    </source>
</evidence>
<dbReference type="PANTHER" id="PTHR24276">
    <property type="entry name" value="POLYSERASE-RELATED"/>
    <property type="match status" value="1"/>
</dbReference>
<dbReference type="SUPFAM" id="SSF50494">
    <property type="entry name" value="Trypsin-like serine proteases"/>
    <property type="match status" value="1"/>
</dbReference>
<accession>A0AAV1JTB8</accession>
<evidence type="ECO:0000256" key="5">
    <source>
        <dbReference type="ARBA" id="ARBA00023157"/>
    </source>
</evidence>
<dbReference type="PROSITE" id="PS50240">
    <property type="entry name" value="TRYPSIN_DOM"/>
    <property type="match status" value="1"/>
</dbReference>